<organism evidence="1 2">
    <name type="scientific">Persea americana</name>
    <name type="common">Avocado</name>
    <dbReference type="NCBI Taxonomy" id="3435"/>
    <lineage>
        <taxon>Eukaryota</taxon>
        <taxon>Viridiplantae</taxon>
        <taxon>Streptophyta</taxon>
        <taxon>Embryophyta</taxon>
        <taxon>Tracheophyta</taxon>
        <taxon>Spermatophyta</taxon>
        <taxon>Magnoliopsida</taxon>
        <taxon>Magnoliidae</taxon>
        <taxon>Laurales</taxon>
        <taxon>Lauraceae</taxon>
        <taxon>Persea</taxon>
    </lineage>
</organism>
<sequence length="326" mass="38418">MGRLDRGLGSTQWFNHYPNFQIQHLSRLGSDHNPLFLRPSNWRRPVQWAFRYESFWHHKDDFFPWVQNTWLELGDASKLCGKLANLAGKLTEWSSKEFGNIFREVDTLKKRIFGIQASRRYHTSAFLKDLEANLSNQYFSKLREVDTFWAQRARVNWLQKGDQNTKYFHALAKMHHRRNQISSFTSSEGELITDPSAMRNHCLEYFKDLFQDVDKDKNLDLKLPDYLTSFIHEEDNTSLIRIPSEYEIRKATFSIDWRKAPGPDGYNANFFRCFWTAIKNDVLDHSITYEEIDRISHSRERTVIGGRGSMAVDLHSILYSSSFSVL</sequence>
<proteinExistence type="predicted"/>
<keyword evidence="2" id="KW-1185">Reference proteome</keyword>
<dbReference type="Proteomes" id="UP001234297">
    <property type="component" value="Chromosome 9"/>
</dbReference>
<evidence type="ECO:0000313" key="2">
    <source>
        <dbReference type="Proteomes" id="UP001234297"/>
    </source>
</evidence>
<evidence type="ECO:0000313" key="1">
    <source>
        <dbReference type="EMBL" id="KAJ8619983.1"/>
    </source>
</evidence>
<gene>
    <name evidence="1" type="ORF">MRB53_028512</name>
</gene>
<dbReference type="EMBL" id="CM056817">
    <property type="protein sequence ID" value="KAJ8619983.1"/>
    <property type="molecule type" value="Genomic_DNA"/>
</dbReference>
<protein>
    <submittedName>
        <fullName evidence="1">Uncharacterized protein</fullName>
    </submittedName>
</protein>
<comment type="caution">
    <text evidence="1">The sequence shown here is derived from an EMBL/GenBank/DDBJ whole genome shotgun (WGS) entry which is preliminary data.</text>
</comment>
<reference evidence="1 2" key="1">
    <citation type="journal article" date="2022" name="Hortic Res">
        <title>A haplotype resolved chromosomal level avocado genome allows analysis of novel avocado genes.</title>
        <authorList>
            <person name="Nath O."/>
            <person name="Fletcher S.J."/>
            <person name="Hayward A."/>
            <person name="Shaw L.M."/>
            <person name="Masouleh A.K."/>
            <person name="Furtado A."/>
            <person name="Henry R.J."/>
            <person name="Mitter N."/>
        </authorList>
    </citation>
    <scope>NUCLEOTIDE SEQUENCE [LARGE SCALE GENOMIC DNA]</scope>
    <source>
        <strain evidence="2">cv. Hass</strain>
    </source>
</reference>
<accession>A0ACC2KG67</accession>
<name>A0ACC2KG67_PERAE</name>